<dbReference type="EMBL" id="OV696689">
    <property type="protein sequence ID" value="CAH1261572.1"/>
    <property type="molecule type" value="Genomic_DNA"/>
</dbReference>
<dbReference type="SUPFAM" id="SSF48264">
    <property type="entry name" value="Cytochrome P450"/>
    <property type="match status" value="1"/>
</dbReference>
<dbReference type="GO" id="GO:0006082">
    <property type="term" value="P:organic acid metabolic process"/>
    <property type="evidence" value="ECO:0007669"/>
    <property type="project" value="TreeGrafter"/>
</dbReference>
<keyword evidence="8 9" id="KW-0349">Heme</keyword>
<dbReference type="InterPro" id="IPR001128">
    <property type="entry name" value="Cyt_P450"/>
</dbReference>
<evidence type="ECO:0000256" key="3">
    <source>
        <dbReference type="ARBA" id="ARBA00010617"/>
    </source>
</evidence>
<keyword evidence="11" id="KW-1185">Reference proteome</keyword>
<keyword evidence="9" id="KW-0503">Monooxygenase</keyword>
<dbReference type="InterPro" id="IPR036396">
    <property type="entry name" value="Cyt_P450_sf"/>
</dbReference>
<dbReference type="PROSITE" id="PS00086">
    <property type="entry name" value="CYTOCHROME_P450"/>
    <property type="match status" value="1"/>
</dbReference>
<dbReference type="Pfam" id="PF00067">
    <property type="entry name" value="p450"/>
    <property type="match status" value="1"/>
</dbReference>
<keyword evidence="4 8" id="KW-0479">Metal-binding</keyword>
<reference evidence="10" key="1">
    <citation type="submission" date="2022-01" db="EMBL/GenBank/DDBJ databases">
        <authorList>
            <person name="Braso-Vives M."/>
        </authorList>
    </citation>
    <scope>NUCLEOTIDE SEQUENCE</scope>
</reference>
<dbReference type="InterPro" id="IPR008069">
    <property type="entry name" value="Cyt_P450_E_grp-I_CYP2D-like"/>
</dbReference>
<proteinExistence type="inferred from homology"/>
<comment type="cofactor">
    <cofactor evidence="1 8">
        <name>heme</name>
        <dbReference type="ChEBI" id="CHEBI:30413"/>
    </cofactor>
</comment>
<evidence type="ECO:0000256" key="8">
    <source>
        <dbReference type="PIRSR" id="PIRSR602401-1"/>
    </source>
</evidence>
<keyword evidence="6 8" id="KW-0408">Iron</keyword>
<dbReference type="GO" id="GO:0005506">
    <property type="term" value="F:iron ion binding"/>
    <property type="evidence" value="ECO:0007669"/>
    <property type="project" value="InterPro"/>
</dbReference>
<accession>A0A8J9ZQB0</accession>
<feature type="binding site" description="axial binding residue" evidence="8">
    <location>
        <position position="439"/>
    </location>
    <ligand>
        <name>heme</name>
        <dbReference type="ChEBI" id="CHEBI:30413"/>
    </ligand>
    <ligandPart>
        <name>Fe</name>
        <dbReference type="ChEBI" id="CHEBI:18248"/>
    </ligandPart>
</feature>
<dbReference type="GO" id="GO:0005737">
    <property type="term" value="C:cytoplasm"/>
    <property type="evidence" value="ECO:0007669"/>
    <property type="project" value="TreeGrafter"/>
</dbReference>
<dbReference type="InterPro" id="IPR017972">
    <property type="entry name" value="Cyt_P450_CS"/>
</dbReference>
<dbReference type="InterPro" id="IPR050182">
    <property type="entry name" value="Cytochrome_P450_fam2"/>
</dbReference>
<protein>
    <submittedName>
        <fullName evidence="10">CYP2U1 protein</fullName>
    </submittedName>
</protein>
<evidence type="ECO:0000313" key="10">
    <source>
        <dbReference type="EMBL" id="CAH1261572.1"/>
    </source>
</evidence>
<organism evidence="10 11">
    <name type="scientific">Branchiostoma lanceolatum</name>
    <name type="common">Common lancelet</name>
    <name type="synonym">Amphioxus lanceolatum</name>
    <dbReference type="NCBI Taxonomy" id="7740"/>
    <lineage>
        <taxon>Eukaryota</taxon>
        <taxon>Metazoa</taxon>
        <taxon>Chordata</taxon>
        <taxon>Cephalochordata</taxon>
        <taxon>Leptocardii</taxon>
        <taxon>Amphioxiformes</taxon>
        <taxon>Branchiostomatidae</taxon>
        <taxon>Branchiostoma</taxon>
    </lineage>
</organism>
<dbReference type="PANTHER" id="PTHR24300">
    <property type="entry name" value="CYTOCHROME P450 508A4-RELATED"/>
    <property type="match status" value="1"/>
</dbReference>
<dbReference type="GO" id="GO:0016020">
    <property type="term" value="C:membrane"/>
    <property type="evidence" value="ECO:0007669"/>
    <property type="project" value="UniProtKB-SubCell"/>
</dbReference>
<comment type="subcellular location">
    <subcellularLocation>
        <location evidence="2">Membrane</location>
    </subcellularLocation>
</comment>
<dbReference type="PRINTS" id="PR00385">
    <property type="entry name" value="P450"/>
</dbReference>
<keyword evidence="5 9" id="KW-0560">Oxidoreductase</keyword>
<dbReference type="OrthoDB" id="6081913at2759"/>
<evidence type="ECO:0000256" key="1">
    <source>
        <dbReference type="ARBA" id="ARBA00001971"/>
    </source>
</evidence>
<evidence type="ECO:0000256" key="6">
    <source>
        <dbReference type="ARBA" id="ARBA00023004"/>
    </source>
</evidence>
<dbReference type="GO" id="GO:0020037">
    <property type="term" value="F:heme binding"/>
    <property type="evidence" value="ECO:0007669"/>
    <property type="project" value="InterPro"/>
</dbReference>
<sequence>MASYVPFDWQGLGAVLTFVSSVSSLAVDTFFGKGKKKTKLPTGPPGYPLIGNLTSLGASPHLKLTEWRKDYGDIYRIRMGLQDAVVINGYDAIREELVKKGDRLSDRPYMYVLHELSCGGKGIGFASYNDEYKNRRKAMVSILRRFGMGKGFMEEQIHEEVLELKKNFAEHAASGEAFDPSPLLGCSVLNVICSMILGARFEQDDPLFHRLVALMDRTVAAMGPSQILNVFPWLRYLPGVGQTGSDVIGCAEEIREFLSGVIREQRSQLNNNDDVSFVQSLEAALKDDDQVTMIMQDLFIGGAETTTTTLRWALLYLALHPEVQENMQTELDREVGRERRPSLTDKPRLPYTEASILEIQRVRTIAPLSIPHAASQDVELRGYHIPAGTQVLVNLWSVHMDPAHWTDPDRFDPTRFLNEQGKVVRHEQFLPFSIGRRQCPGEQLAKTELFLFLTTLLQHFTFELPEGAPPSTEGVMGISLSPSSYKICVRPRD</sequence>
<dbReference type="Gene3D" id="1.10.630.10">
    <property type="entry name" value="Cytochrome P450"/>
    <property type="match status" value="1"/>
</dbReference>
<dbReference type="PRINTS" id="PR01686">
    <property type="entry name" value="EP450ICYP2D"/>
</dbReference>
<dbReference type="PRINTS" id="PR00463">
    <property type="entry name" value="EP450I"/>
</dbReference>
<dbReference type="AlphaFoldDB" id="A0A8J9ZQB0"/>
<dbReference type="FunFam" id="1.10.630.10:FF:000094">
    <property type="entry name" value="cytochrome P450 2J6-like"/>
    <property type="match status" value="1"/>
</dbReference>
<dbReference type="GO" id="GO:0008395">
    <property type="term" value="F:steroid hydroxylase activity"/>
    <property type="evidence" value="ECO:0007669"/>
    <property type="project" value="TreeGrafter"/>
</dbReference>
<dbReference type="InterPro" id="IPR002401">
    <property type="entry name" value="Cyt_P450_E_grp-I"/>
</dbReference>
<evidence type="ECO:0000256" key="7">
    <source>
        <dbReference type="ARBA" id="ARBA00023136"/>
    </source>
</evidence>
<evidence type="ECO:0000256" key="2">
    <source>
        <dbReference type="ARBA" id="ARBA00004370"/>
    </source>
</evidence>
<evidence type="ECO:0000313" key="11">
    <source>
        <dbReference type="Proteomes" id="UP000838412"/>
    </source>
</evidence>
<evidence type="ECO:0000256" key="9">
    <source>
        <dbReference type="RuleBase" id="RU000461"/>
    </source>
</evidence>
<name>A0A8J9ZQB0_BRALA</name>
<dbReference type="EMBL" id="OV696689">
    <property type="protein sequence ID" value="CAH1261573.1"/>
    <property type="molecule type" value="Genomic_DNA"/>
</dbReference>
<dbReference type="Proteomes" id="UP000838412">
    <property type="component" value="Chromosome 4"/>
</dbReference>
<dbReference type="GO" id="GO:0016712">
    <property type="term" value="F:oxidoreductase activity, acting on paired donors, with incorporation or reduction of molecular oxygen, reduced flavin or flavoprotein as one donor, and incorporation of one atom of oxygen"/>
    <property type="evidence" value="ECO:0007669"/>
    <property type="project" value="InterPro"/>
</dbReference>
<keyword evidence="7" id="KW-0472">Membrane</keyword>
<dbReference type="GO" id="GO:0006805">
    <property type="term" value="P:xenobiotic metabolic process"/>
    <property type="evidence" value="ECO:0007669"/>
    <property type="project" value="TreeGrafter"/>
</dbReference>
<evidence type="ECO:0000256" key="5">
    <source>
        <dbReference type="ARBA" id="ARBA00023002"/>
    </source>
</evidence>
<comment type="similarity">
    <text evidence="3 9">Belongs to the cytochrome P450 family.</text>
</comment>
<dbReference type="PANTHER" id="PTHR24300:SF404">
    <property type="entry name" value="CYTOCHROME P450 2D6-LIKE"/>
    <property type="match status" value="1"/>
</dbReference>
<gene>
    <name evidence="10" type="primary">CYP2U1</name>
    <name evidence="10" type="ORF">BLAG_LOCUS16950</name>
</gene>
<evidence type="ECO:0000256" key="4">
    <source>
        <dbReference type="ARBA" id="ARBA00022723"/>
    </source>
</evidence>